<dbReference type="AlphaFoldDB" id="T2KKX3"/>
<evidence type="ECO:0000313" key="2">
    <source>
        <dbReference type="Proteomes" id="UP000016160"/>
    </source>
</evidence>
<reference evidence="1 2" key="1">
    <citation type="journal article" date="2013" name="Appl. Environ. Microbiol.">
        <title>The genome of the alga-associated marine flavobacterium Formosa agariphila KMM 3901T reveals a broad potential for degradation of algal polysaccharides.</title>
        <authorList>
            <person name="Mann A.J."/>
            <person name="Hahnke R.L."/>
            <person name="Huang S."/>
            <person name="Werner J."/>
            <person name="Xing P."/>
            <person name="Barbeyron T."/>
            <person name="Huettel B."/>
            <person name="Stueber K."/>
            <person name="Reinhardt R."/>
            <person name="Harder J."/>
            <person name="Gloeckner F.O."/>
            <person name="Amann R.I."/>
            <person name="Teeling H."/>
        </authorList>
    </citation>
    <scope>NUCLEOTIDE SEQUENCE [LARGE SCALE GENOMIC DNA]</scope>
    <source>
        <strain evidence="2">DSM 15362 / KCTC 12365 / LMG 23005 / KMM 3901</strain>
    </source>
</reference>
<proteinExistence type="predicted"/>
<sequence>MDPEEWEDTIKKVQSHLDEYICIKKMDAKHAFQVMEAFTRTLTDLEFKQELEHCLSTKKPFQNFRFLMVNSKYKSMWLEHKKQAIINWVRHQLDF</sequence>
<dbReference type="HOGENOM" id="CLU_2368717_0_0_10"/>
<dbReference type="PATRIC" id="fig|1347342.6.peg.1390"/>
<organism evidence="1 2">
    <name type="scientific">Formosa agariphila (strain DSM 15362 / KCTC 12365 / LMG 23005 / KMM 3901 / M-2Alg 35-1)</name>
    <dbReference type="NCBI Taxonomy" id="1347342"/>
    <lineage>
        <taxon>Bacteria</taxon>
        <taxon>Pseudomonadati</taxon>
        <taxon>Bacteroidota</taxon>
        <taxon>Flavobacteriia</taxon>
        <taxon>Flavobacteriales</taxon>
        <taxon>Flavobacteriaceae</taxon>
        <taxon>Formosa</taxon>
    </lineage>
</organism>
<protein>
    <submittedName>
        <fullName evidence="1">Uncharacterized protein</fullName>
    </submittedName>
</protein>
<keyword evidence="2" id="KW-1185">Reference proteome</keyword>
<accession>T2KKX3</accession>
<name>T2KKX3_FORAG</name>
<dbReference type="InterPro" id="IPR005361">
    <property type="entry name" value="UPF0158"/>
</dbReference>
<dbReference type="EMBL" id="HG315671">
    <property type="protein sequence ID" value="CDF79093.1"/>
    <property type="molecule type" value="Genomic_DNA"/>
</dbReference>
<dbReference type="Pfam" id="PF03682">
    <property type="entry name" value="UPF0158"/>
    <property type="match status" value="1"/>
</dbReference>
<gene>
    <name evidence="1" type="ORF">BN863_13810</name>
</gene>
<evidence type="ECO:0000313" key="1">
    <source>
        <dbReference type="EMBL" id="CDF79093.1"/>
    </source>
</evidence>
<dbReference type="Proteomes" id="UP000016160">
    <property type="component" value="Chromosome"/>
</dbReference>